<proteinExistence type="predicted"/>
<evidence type="ECO:0000313" key="4">
    <source>
        <dbReference type="EMBL" id="RLN21356.1"/>
    </source>
</evidence>
<evidence type="ECO:0000313" key="6">
    <source>
        <dbReference type="Proteomes" id="UP000285624"/>
    </source>
</evidence>
<dbReference type="Proteomes" id="UP000285883">
    <property type="component" value="Unassembled WGS sequence"/>
</dbReference>
<dbReference type="AlphaFoldDB" id="A0A421F4G7"/>
<reference evidence="6 7" key="2">
    <citation type="submission" date="2018-07" db="EMBL/GenBank/DDBJ databases">
        <title>Genome sequencing of oomycete isolates from Chile give support for New Zealand origin for Phytophthora kernoviae and make available the first Nothophytophthora sp. genome.</title>
        <authorList>
            <person name="Studholme D.J."/>
            <person name="Sanfuentes E."/>
            <person name="Panda P."/>
            <person name="Hill R."/>
            <person name="Sambles C."/>
            <person name="Grant M."/>
            <person name="Williams N.M."/>
            <person name="Mcdougal R.L."/>
        </authorList>
    </citation>
    <scope>NUCLEOTIDE SEQUENCE [LARGE SCALE GENOMIC DNA]</scope>
    <source>
        <strain evidence="4">Chile2</strain>
        <strain evidence="5">Chile4</strain>
    </source>
</reference>
<evidence type="ECO:0000313" key="3">
    <source>
        <dbReference type="EMBL" id="KAG2528836.1"/>
    </source>
</evidence>
<dbReference type="Proteomes" id="UP000792063">
    <property type="component" value="Unassembled WGS sequence"/>
</dbReference>
<dbReference type="Proteomes" id="UP000785171">
    <property type="component" value="Unassembled WGS sequence"/>
</dbReference>
<sequence length="451" mass="50528">MKRQLAEGRSEELNARDFLGTIGRRKYIGPIVRGTTDFGTRNDVMGRRELECGVLCRYFFQQMLLEGDDARLGEFSSSLLLSARPTLAELRQKFPFEGCYHFRLQVSLPGADPSTCYCWRDLTEETRVLPVSNNGEILVKVLQLEAADAREEGEKPTAKVDKELVDVPEDQQFSSFFRWQAKPSSEGSLGYSMPQPTPQQDGGSVLFGMKKALASKMKSSVMAQTLQKHSAQMWEKVTAAAAGVGSTSGNAPPTAAALAQLAKLIGAMKAPLHSGTREHAELLQRLWASCFDPQPFQLSRMEWNRLGFRHGDPMRELQFLLPLQCLVFFHEVHRTVALPILNDQSGPEAYSYALVGSQIAYVLADLLQLRDGGCLGSERPFWRLFEDPIAFFELYSIAFRAFDASWKLGAGKSSDINFHLNYVNDFAQELLRRGPETVASLVEHAYQLQNW</sequence>
<evidence type="ECO:0000313" key="2">
    <source>
        <dbReference type="EMBL" id="KAG2523251.1"/>
    </source>
</evidence>
<evidence type="ECO:0000313" key="7">
    <source>
        <dbReference type="Proteomes" id="UP000285883"/>
    </source>
</evidence>
<dbReference type="InterPro" id="IPR050868">
    <property type="entry name" value="ELMO_domain-containing"/>
</dbReference>
<name>A0A421F4G7_9STRA</name>
<feature type="domain" description="ELMO" evidence="1">
    <location>
        <begin position="278"/>
        <end position="431"/>
    </location>
</feature>
<dbReference type="EMBL" id="JPWU03000188">
    <property type="protein sequence ID" value="KAG2523251.1"/>
    <property type="molecule type" value="Genomic_DNA"/>
</dbReference>
<gene>
    <name evidence="4" type="ORF">BBI17_000338</name>
    <name evidence="5" type="ORF">BBO99_00000252</name>
    <name evidence="3" type="ORF">JM16_002470</name>
    <name evidence="2" type="ORF">JM18_005838</name>
</gene>
<dbReference type="EMBL" id="MBDN02000005">
    <property type="protein sequence ID" value="RLN85752.1"/>
    <property type="molecule type" value="Genomic_DNA"/>
</dbReference>
<dbReference type="PROSITE" id="PS51335">
    <property type="entry name" value="ELMO"/>
    <property type="match status" value="1"/>
</dbReference>
<protein>
    <recommendedName>
        <fullName evidence="1">ELMO domain-containing protein</fullName>
    </recommendedName>
</protein>
<comment type="caution">
    <text evidence="4">The sequence shown here is derived from an EMBL/GenBank/DDBJ whole genome shotgun (WGS) entry which is preliminary data.</text>
</comment>
<evidence type="ECO:0000259" key="1">
    <source>
        <dbReference type="PROSITE" id="PS51335"/>
    </source>
</evidence>
<reference evidence="2" key="1">
    <citation type="journal article" date="2015" name="Genom Data">
        <title>Genome sequences of six Phytophthora species associated with forests in New Zealand.</title>
        <authorList>
            <person name="Studholme D.J."/>
            <person name="McDougal R.L."/>
            <person name="Sambles C."/>
            <person name="Hansen E."/>
            <person name="Hardy G."/>
            <person name="Grant M."/>
            <person name="Ganley R.J."/>
            <person name="Williams N.M."/>
        </authorList>
    </citation>
    <scope>NUCLEOTIDE SEQUENCE</scope>
    <source>
        <strain evidence="3">NZFS 2646</strain>
        <strain evidence="2">NZFS 3630</strain>
    </source>
</reference>
<dbReference type="EMBL" id="MAYM02001246">
    <property type="protein sequence ID" value="RLN21356.1"/>
    <property type="molecule type" value="Genomic_DNA"/>
</dbReference>
<dbReference type="Proteomes" id="UP000285624">
    <property type="component" value="Unassembled WGS sequence"/>
</dbReference>
<organism evidence="4 7">
    <name type="scientific">Phytophthora kernoviae</name>
    <dbReference type="NCBI Taxonomy" id="325452"/>
    <lineage>
        <taxon>Eukaryota</taxon>
        <taxon>Sar</taxon>
        <taxon>Stramenopiles</taxon>
        <taxon>Oomycota</taxon>
        <taxon>Peronosporomycetes</taxon>
        <taxon>Peronosporales</taxon>
        <taxon>Peronosporaceae</taxon>
        <taxon>Phytophthora</taxon>
    </lineage>
</organism>
<dbReference type="PANTHER" id="PTHR12771:SF56">
    <property type="entry name" value="CED-12"/>
    <property type="match status" value="1"/>
</dbReference>
<dbReference type="Pfam" id="PF04727">
    <property type="entry name" value="ELMO_CED12"/>
    <property type="match status" value="1"/>
</dbReference>
<dbReference type="InterPro" id="IPR006816">
    <property type="entry name" value="ELMO_dom"/>
</dbReference>
<keyword evidence="6" id="KW-1185">Reference proteome</keyword>
<evidence type="ECO:0000313" key="5">
    <source>
        <dbReference type="EMBL" id="RLN85752.1"/>
    </source>
</evidence>
<reference evidence="2" key="3">
    <citation type="submission" date="2020-06" db="EMBL/GenBank/DDBJ databases">
        <authorList>
            <person name="Studholme D.J."/>
        </authorList>
    </citation>
    <scope>NUCLEOTIDE SEQUENCE</scope>
    <source>
        <strain evidence="3">NZFS 2646</strain>
        <strain evidence="2">NZFS 3630</strain>
    </source>
</reference>
<dbReference type="EMBL" id="JPWV03000035">
    <property type="protein sequence ID" value="KAG2528836.1"/>
    <property type="molecule type" value="Genomic_DNA"/>
</dbReference>
<dbReference type="PANTHER" id="PTHR12771">
    <property type="entry name" value="ENGULFMENT AND CELL MOTILITY"/>
    <property type="match status" value="1"/>
</dbReference>
<accession>A0A421F4G7</accession>